<evidence type="ECO:0000313" key="2">
    <source>
        <dbReference type="EMBL" id="KUM74926.1"/>
    </source>
</evidence>
<dbReference type="EMBL" id="LMWJ01000013">
    <property type="protein sequence ID" value="KUM74926.1"/>
    <property type="molecule type" value="Genomic_DNA"/>
</dbReference>
<name>A0A124H196_9ACTN</name>
<comment type="caution">
    <text evidence="2">The sequence shown here is derived from an EMBL/GenBank/DDBJ whole genome shotgun (WGS) entry which is preliminary data.</text>
</comment>
<organism evidence="2 3">
    <name type="scientific">Streptomyces curacoi</name>
    <dbReference type="NCBI Taxonomy" id="146536"/>
    <lineage>
        <taxon>Bacteria</taxon>
        <taxon>Bacillati</taxon>
        <taxon>Actinomycetota</taxon>
        <taxon>Actinomycetes</taxon>
        <taxon>Kitasatosporales</taxon>
        <taxon>Streptomycetaceae</taxon>
        <taxon>Streptomyces</taxon>
    </lineage>
</organism>
<sequence length="144" mass="14881">MVVSTNGGGTTGGTPTMKRMLASLGAAAVLATGAVALTPTGASAAPNGCWGSGPNNSRYCHNYQGGNVMFNGNVAGWLNAGDNWFVCQKKFPGQENPPVGDARNDWWLWTQADTNVSNGGWGWFPANKVSGGVNYGAIPGLRTC</sequence>
<protein>
    <recommendedName>
        <fullName evidence="4">Secreted protein</fullName>
    </recommendedName>
</protein>
<gene>
    <name evidence="2" type="ORF">AQI70_18430</name>
</gene>
<proteinExistence type="predicted"/>
<dbReference type="Proteomes" id="UP000054024">
    <property type="component" value="Unassembled WGS sequence"/>
</dbReference>
<keyword evidence="3" id="KW-1185">Reference proteome</keyword>
<dbReference type="OrthoDB" id="4199650at2"/>
<dbReference type="STRING" id="146536.AQI70_18430"/>
<keyword evidence="1" id="KW-0732">Signal</keyword>
<dbReference type="AlphaFoldDB" id="A0A124H196"/>
<feature type="signal peptide" evidence="1">
    <location>
        <begin position="1"/>
        <end position="44"/>
    </location>
</feature>
<evidence type="ECO:0000313" key="3">
    <source>
        <dbReference type="Proteomes" id="UP000054024"/>
    </source>
</evidence>
<accession>A0A124H196</accession>
<reference evidence="2 3" key="1">
    <citation type="submission" date="2015-10" db="EMBL/GenBank/DDBJ databases">
        <title>Draft genome sequence of Streptomyces curacoi DSM 40107, type strain for the species Streptomyces curacoi.</title>
        <authorList>
            <person name="Ruckert C."/>
            <person name="Winkler A."/>
            <person name="Kalinowski J."/>
            <person name="Kampfer P."/>
            <person name="Glaeser S."/>
        </authorList>
    </citation>
    <scope>NUCLEOTIDE SEQUENCE [LARGE SCALE GENOMIC DNA]</scope>
    <source>
        <strain evidence="2 3">DSM 40107</strain>
    </source>
</reference>
<evidence type="ECO:0000256" key="1">
    <source>
        <dbReference type="SAM" id="SignalP"/>
    </source>
</evidence>
<feature type="chain" id="PRO_5007172804" description="Secreted protein" evidence="1">
    <location>
        <begin position="45"/>
        <end position="144"/>
    </location>
</feature>
<evidence type="ECO:0008006" key="4">
    <source>
        <dbReference type="Google" id="ProtNLM"/>
    </source>
</evidence>